<dbReference type="OrthoDB" id="9815116at2"/>
<dbReference type="PANTHER" id="PTHR13696:SF52">
    <property type="entry name" value="PARA FAMILY PROTEIN CT_582"/>
    <property type="match status" value="1"/>
</dbReference>
<dbReference type="Proteomes" id="UP000180254">
    <property type="component" value="Unassembled WGS sequence"/>
</dbReference>
<name>A0A1S1V8K3_9FIRM</name>
<dbReference type="InterPro" id="IPR027417">
    <property type="entry name" value="P-loop_NTPase"/>
</dbReference>
<reference evidence="2 3" key="1">
    <citation type="submission" date="2016-09" db="EMBL/GenBank/DDBJ databases">
        <title>Genome sequence of Eubacterium angustum.</title>
        <authorList>
            <person name="Poehlein A."/>
            <person name="Daniel R."/>
        </authorList>
    </citation>
    <scope>NUCLEOTIDE SEQUENCE [LARGE SCALE GENOMIC DNA]</scope>
    <source>
        <strain evidence="2 3">DSM 1989</strain>
    </source>
</reference>
<dbReference type="SUPFAM" id="SSF52540">
    <property type="entry name" value="P-loop containing nucleoside triphosphate hydrolases"/>
    <property type="match status" value="1"/>
</dbReference>
<dbReference type="InterPro" id="IPR050678">
    <property type="entry name" value="DNA_Partitioning_ATPase"/>
</dbReference>
<dbReference type="RefSeq" id="WP_071061751.1">
    <property type="nucleotide sequence ID" value="NZ_MKIE01000002.1"/>
</dbReference>
<dbReference type="EMBL" id="MKIE01000002">
    <property type="protein sequence ID" value="OHW62922.1"/>
    <property type="molecule type" value="Genomic_DNA"/>
</dbReference>
<accession>A0A1S1V8K3</accession>
<organism evidence="2 3">
    <name type="scientific">Andreesenia angusta</name>
    <dbReference type="NCBI Taxonomy" id="39480"/>
    <lineage>
        <taxon>Bacteria</taxon>
        <taxon>Bacillati</taxon>
        <taxon>Bacillota</taxon>
        <taxon>Tissierellia</taxon>
        <taxon>Tissierellales</taxon>
        <taxon>Gottschalkiaceae</taxon>
        <taxon>Andreesenia</taxon>
    </lineage>
</organism>
<dbReference type="AlphaFoldDB" id="A0A1S1V8K3"/>
<dbReference type="InterPro" id="IPR025669">
    <property type="entry name" value="AAA_dom"/>
</dbReference>
<gene>
    <name evidence="2" type="primary">parA</name>
    <name evidence="2" type="ORF">EUAN_07060</name>
</gene>
<dbReference type="CDD" id="cd02042">
    <property type="entry name" value="ParAB_family"/>
    <property type="match status" value="1"/>
</dbReference>
<evidence type="ECO:0000313" key="3">
    <source>
        <dbReference type="Proteomes" id="UP000180254"/>
    </source>
</evidence>
<dbReference type="Gene3D" id="3.40.50.300">
    <property type="entry name" value="P-loop containing nucleotide triphosphate hydrolases"/>
    <property type="match status" value="1"/>
</dbReference>
<sequence length="254" mass="28629">MKTISIINLKGGVAKTISSVNIAHILATVHGKKVLIIDNDKQGNTSKFFGACGENIYKSMADILTEKDIKISEAIYKTKYENLDIIPATMALLKANLDVMLDMSRPQQTRLSKALYQIEDVYDYCIIDNAPDINISVINALVTSDDVLIPIKVDKFAFDGLDLLVEQIENVREINPNIKLQACFLTMYQKNNVNTQGDEWIRAQPDYPMLDSKIRKTVKVDESTFAQKPLLEYAKNCTATKDYLELVKEILEES</sequence>
<dbReference type="Pfam" id="PF13614">
    <property type="entry name" value="AAA_31"/>
    <property type="match status" value="1"/>
</dbReference>
<evidence type="ECO:0000259" key="1">
    <source>
        <dbReference type="Pfam" id="PF13614"/>
    </source>
</evidence>
<dbReference type="PANTHER" id="PTHR13696">
    <property type="entry name" value="P-LOOP CONTAINING NUCLEOSIDE TRIPHOSPHATE HYDROLASE"/>
    <property type="match status" value="1"/>
</dbReference>
<feature type="domain" description="AAA" evidence="1">
    <location>
        <begin position="1"/>
        <end position="179"/>
    </location>
</feature>
<dbReference type="STRING" id="39480.EUAN_07060"/>
<comment type="caution">
    <text evidence="2">The sequence shown here is derived from an EMBL/GenBank/DDBJ whole genome shotgun (WGS) entry which is preliminary data.</text>
</comment>
<proteinExistence type="predicted"/>
<protein>
    <submittedName>
        <fullName evidence="2">Chromosome partitioning protein ParA</fullName>
    </submittedName>
</protein>
<keyword evidence="3" id="KW-1185">Reference proteome</keyword>
<evidence type="ECO:0000313" key="2">
    <source>
        <dbReference type="EMBL" id="OHW62922.1"/>
    </source>
</evidence>